<comment type="caution">
    <text evidence="12">The sequence shown here is derived from an EMBL/GenBank/DDBJ whole genome shotgun (WGS) entry which is preliminary data.</text>
</comment>
<keyword evidence="3" id="KW-0540">Nuclease</keyword>
<evidence type="ECO:0000256" key="4">
    <source>
        <dbReference type="ARBA" id="ARBA00022741"/>
    </source>
</evidence>
<dbReference type="GO" id="GO:0005524">
    <property type="term" value="F:ATP binding"/>
    <property type="evidence" value="ECO:0007669"/>
    <property type="project" value="UniProtKB-KW"/>
</dbReference>
<evidence type="ECO:0000259" key="11">
    <source>
        <dbReference type="PROSITE" id="PS51192"/>
    </source>
</evidence>
<dbReference type="Pfam" id="PF22679">
    <property type="entry name" value="T1R_D3-like"/>
    <property type="match status" value="1"/>
</dbReference>
<keyword evidence="9 10" id="KW-0238">DNA-binding</keyword>
<keyword evidence="4 10" id="KW-0547">Nucleotide-binding</keyword>
<dbReference type="Pfam" id="PF04313">
    <property type="entry name" value="HSDR_N"/>
    <property type="match status" value="1"/>
</dbReference>
<evidence type="ECO:0000313" key="12">
    <source>
        <dbReference type="EMBL" id="MDP0587767.1"/>
    </source>
</evidence>
<keyword evidence="13" id="KW-1185">Reference proteome</keyword>
<evidence type="ECO:0000256" key="1">
    <source>
        <dbReference type="ARBA" id="ARBA00000851"/>
    </source>
</evidence>
<evidence type="ECO:0000256" key="9">
    <source>
        <dbReference type="ARBA" id="ARBA00023125"/>
    </source>
</evidence>
<dbReference type="Gene3D" id="3.90.1570.50">
    <property type="match status" value="1"/>
</dbReference>
<dbReference type="InterPro" id="IPR004473">
    <property type="entry name" value="Restrct_endonuc_typeI_HsdR"/>
</dbReference>
<dbReference type="CDD" id="cd18800">
    <property type="entry name" value="SF2_C_EcoR124I-like"/>
    <property type="match status" value="1"/>
</dbReference>
<dbReference type="Gene3D" id="3.40.50.300">
    <property type="entry name" value="P-loop containing nucleotide triphosphate hydrolases"/>
    <property type="match status" value="2"/>
</dbReference>
<dbReference type="NCBIfam" id="TIGR00348">
    <property type="entry name" value="hsdR"/>
    <property type="match status" value="1"/>
</dbReference>
<evidence type="ECO:0000313" key="13">
    <source>
        <dbReference type="Proteomes" id="UP001178148"/>
    </source>
</evidence>
<evidence type="ECO:0000256" key="10">
    <source>
        <dbReference type="RuleBase" id="RU364115"/>
    </source>
</evidence>
<dbReference type="GO" id="GO:0003677">
    <property type="term" value="F:DNA binding"/>
    <property type="evidence" value="ECO:0007669"/>
    <property type="project" value="UniProtKB-KW"/>
</dbReference>
<dbReference type="CDD" id="cd22332">
    <property type="entry name" value="HsdR_N"/>
    <property type="match status" value="1"/>
</dbReference>
<proteinExistence type="inferred from homology"/>
<evidence type="ECO:0000256" key="8">
    <source>
        <dbReference type="ARBA" id="ARBA00022840"/>
    </source>
</evidence>
<dbReference type="AlphaFoldDB" id="A0AA90NQZ8"/>
<evidence type="ECO:0000256" key="5">
    <source>
        <dbReference type="ARBA" id="ARBA00022747"/>
    </source>
</evidence>
<comment type="subunit">
    <text evidence="10">The type I restriction/modification system is composed of three polypeptides R, M and S.</text>
</comment>
<keyword evidence="8 10" id="KW-0067">ATP-binding</keyword>
<dbReference type="SUPFAM" id="SSF52540">
    <property type="entry name" value="P-loop containing nucleoside triphosphate hydrolases"/>
    <property type="match status" value="2"/>
</dbReference>
<keyword evidence="7 10" id="KW-0378">Hydrolase</keyword>
<evidence type="ECO:0000256" key="2">
    <source>
        <dbReference type="ARBA" id="ARBA00008598"/>
    </source>
</evidence>
<dbReference type="InterPro" id="IPR007409">
    <property type="entry name" value="Restrct_endonuc_type1_HsdR_N"/>
</dbReference>
<dbReference type="PANTHER" id="PTHR30195">
    <property type="entry name" value="TYPE I SITE-SPECIFIC DEOXYRIBONUCLEASE PROTEIN SUBUNIT M AND R"/>
    <property type="match status" value="1"/>
</dbReference>
<dbReference type="PROSITE" id="PS51192">
    <property type="entry name" value="HELICASE_ATP_BIND_1"/>
    <property type="match status" value="1"/>
</dbReference>
<accession>A0AA90NQZ8</accession>
<dbReference type="EMBL" id="JASXSV010000001">
    <property type="protein sequence ID" value="MDP0587767.1"/>
    <property type="molecule type" value="Genomic_DNA"/>
</dbReference>
<feature type="domain" description="Helicase ATP-binding" evidence="11">
    <location>
        <begin position="265"/>
        <end position="432"/>
    </location>
</feature>
<dbReference type="CDD" id="cd18030">
    <property type="entry name" value="DEXHc_RE_I_HsdR"/>
    <property type="match status" value="1"/>
</dbReference>
<evidence type="ECO:0000256" key="6">
    <source>
        <dbReference type="ARBA" id="ARBA00022759"/>
    </source>
</evidence>
<comment type="function">
    <text evidence="10">Subunit R is required for both nuclease and ATPase activities, but not for modification.</text>
</comment>
<sequence>MSELSESELPAIALLKQLGYDYFDAKKEMFEVVLHERLTASLMRINPWLNGNALQKVMRKIEAVNGSSLMEINADIHQLITKADAYSLKPTPDAHPIPVKFIDFENIDNNDFLVVNQMKFKGARQNSIPDLVIFVNGLPLVVIEAKNQTVDISDLSDLSYYETNSPKLFHYNQIMSGINRVNALYGTIGSPMQFYSKFNEAPTQTLIDLIDREVTPQDVMIFNLFQKEVFLDIIKYFVIFEVVEGKTIKKLPRYQQLRAVNKIVHRLKTKNQGGVVWHTQGSGKSITMIYLASKLRASTTGFDNPTILVVTDRKDLDAQIASTFRRTGFPNPIQTNSIAHLKSLLRDDYGKTLTTTIQKFQEKAEEKKQVEILSDKENIFVLIDEAHRSQYGLTASYMRKSLPNAKFIAFTGTPIDKENKSTLKEFYGGDYIDKYTIKQSVADGNTLPILYESGLPELFIEQEQMDEVFGSVFEGVSDVKLGYLKNQATSLDVILLAERRVNEVVKHIIKHYSNKSYQDGFKAMIVCHNRKQVIAYKKAFDILKEQGLNPYESKAVMSFDTKKDPQEYYELATPEVDVKQTIENFKLPFGNKMDKTPGGRRQFDNTAFLIVSDMLLTGYDAPILQTLYLDKVLREHNLLQAIARVNRTRKGKSAGYVVDYVGITKHLVEALEIFSGDLEPADVMTDIEGEKTTLENNHTRLVNYFKKCKYDRKEQRYDFILKSVEFLKPQDIKDGFKKILADFNRSMNIVLPAPFASKYDYDFKLFNELKLMVRDAKEKITREDSRKLQSIIDEHLRASGIEYLLGEPIDISDYQKFKIELTKKGQHSPLDKAKAIIKANKDDNPHLALELSELLKKILLERKGDRKQAIQDLFTQMEEIIERHKHKHLTVGLEDEKQLLVYNIVEKQTETAKEFTLAVYEDLAPYLIEKAILMQSGAQKDMRNAIKPLLKKHNLDRNLSKEIVQKLVDEA</sequence>
<keyword evidence="6 12" id="KW-0255">Endonuclease</keyword>
<comment type="similarity">
    <text evidence="2 10">Belongs to the HsdR family.</text>
</comment>
<protein>
    <recommendedName>
        <fullName evidence="10">Type I restriction enzyme endonuclease subunit</fullName>
        <shortName evidence="10">R protein</shortName>
        <ecNumber evidence="10">3.1.21.3</ecNumber>
    </recommendedName>
</protein>
<reference evidence="12 13" key="1">
    <citation type="journal article" date="2023" name="bioRxiv">
        <title>An intranuclear bacterial parasite of deep-sea mussels expresses apoptosis inhibitors acquired from its host.</title>
        <authorList>
            <person name="Gonzalez Porras M.A."/>
            <person name="Assie A."/>
            <person name="Tietjen M."/>
            <person name="Violette M."/>
            <person name="Kleiner M."/>
            <person name="Gruber-Vodicka H."/>
            <person name="Dubilier N."/>
            <person name="Leisch N."/>
        </authorList>
    </citation>
    <scope>NUCLEOTIDE SEQUENCE [LARGE SCALE GENOMIC DNA]</scope>
    <source>
        <strain evidence="12">IAP13</strain>
    </source>
</reference>
<dbReference type="Pfam" id="PF18766">
    <property type="entry name" value="SWI2_SNF2"/>
    <property type="match status" value="1"/>
</dbReference>
<evidence type="ECO:0000256" key="7">
    <source>
        <dbReference type="ARBA" id="ARBA00022801"/>
    </source>
</evidence>
<dbReference type="GO" id="GO:0009307">
    <property type="term" value="P:DNA restriction-modification system"/>
    <property type="evidence" value="ECO:0007669"/>
    <property type="project" value="UniProtKB-KW"/>
</dbReference>
<gene>
    <name evidence="12" type="ORF">QS748_00560</name>
</gene>
<dbReference type="SMART" id="SM00487">
    <property type="entry name" value="DEXDc"/>
    <property type="match status" value="1"/>
</dbReference>
<name>A0AA90NQZ8_9GAMM</name>
<dbReference type="InterPro" id="IPR027417">
    <property type="entry name" value="P-loop_NTPase"/>
</dbReference>
<organism evidence="12 13">
    <name type="scientific">Candidatus Endonucleibacter bathymodioli</name>
    <dbReference type="NCBI Taxonomy" id="539814"/>
    <lineage>
        <taxon>Bacteria</taxon>
        <taxon>Pseudomonadati</taxon>
        <taxon>Pseudomonadota</taxon>
        <taxon>Gammaproteobacteria</taxon>
        <taxon>Oceanospirillales</taxon>
        <taxon>Endozoicomonadaceae</taxon>
        <taxon>Candidatus Endonucleibacter</taxon>
    </lineage>
</organism>
<keyword evidence="5 10" id="KW-0680">Restriction system</keyword>
<evidence type="ECO:0000256" key="3">
    <source>
        <dbReference type="ARBA" id="ARBA00022722"/>
    </source>
</evidence>
<dbReference type="EC" id="3.1.21.3" evidence="10"/>
<dbReference type="InterPro" id="IPR014001">
    <property type="entry name" value="Helicase_ATP-bd"/>
</dbReference>
<dbReference type="InterPro" id="IPR055180">
    <property type="entry name" value="HsdR_RecA-like_helicase_dom_2"/>
</dbReference>
<dbReference type="InterPro" id="IPR040980">
    <property type="entry name" value="SWI2_SNF2"/>
</dbReference>
<dbReference type="PANTHER" id="PTHR30195:SF15">
    <property type="entry name" value="TYPE I RESTRICTION ENZYME HINDI ENDONUCLEASE SUBUNIT"/>
    <property type="match status" value="1"/>
</dbReference>
<dbReference type="InterPro" id="IPR051268">
    <property type="entry name" value="Type-I_R_enzyme_R_subunit"/>
</dbReference>
<dbReference type="GO" id="GO:0009035">
    <property type="term" value="F:type I site-specific deoxyribonuclease activity"/>
    <property type="evidence" value="ECO:0007669"/>
    <property type="project" value="UniProtKB-EC"/>
</dbReference>
<dbReference type="Proteomes" id="UP001178148">
    <property type="component" value="Unassembled WGS sequence"/>
</dbReference>
<comment type="catalytic activity">
    <reaction evidence="1 10">
        <text>Endonucleolytic cleavage of DNA to give random double-stranded fragments with terminal 5'-phosphates, ATP is simultaneously hydrolyzed.</text>
        <dbReference type="EC" id="3.1.21.3"/>
    </reaction>
</comment>